<dbReference type="EMBL" id="PQ015379">
    <property type="protein sequence ID" value="XDJ14976.1"/>
    <property type="molecule type" value="Genomic_DNA"/>
</dbReference>
<feature type="domain" description="NADAR" evidence="1">
    <location>
        <begin position="8"/>
        <end position="126"/>
    </location>
</feature>
<accession>A0AB39CDK3</accession>
<organism evidence="2">
    <name type="scientific">Pseudomonas phage HRDY3</name>
    <dbReference type="NCBI Taxonomy" id="3236930"/>
    <lineage>
        <taxon>Viruses</taxon>
    </lineage>
</organism>
<protein>
    <submittedName>
        <fullName evidence="2">NADAR family protein</fullName>
    </submittedName>
</protein>
<evidence type="ECO:0000313" key="2">
    <source>
        <dbReference type="EMBL" id="XDJ14976.1"/>
    </source>
</evidence>
<dbReference type="Gene3D" id="1.10.357.40">
    <property type="entry name" value="YbiA-like"/>
    <property type="match status" value="1"/>
</dbReference>
<dbReference type="SUPFAM" id="SSF143990">
    <property type="entry name" value="YbiA-like"/>
    <property type="match status" value="1"/>
</dbReference>
<sequence>MWPSPFFYKKRIFKSIEHMYQFYSLDPSEKELRAKILNSFDPYKAKHFGSKKAGGKEREDQKSKRYGTMAIAIREAYLQNPMRLLALLRTKGRLVHKADWDSDWGTGKDGKGADAMGRMLTEFRDGFKGQGWNQIMDQCMAHIAKRMGDYYG</sequence>
<reference evidence="2" key="1">
    <citation type="submission" date="2024-07" db="EMBL/GenBank/DDBJ databases">
        <authorList>
            <person name="Bringhurst R.M."/>
            <person name="Homer T.E."/>
        </authorList>
    </citation>
    <scope>NUCLEOTIDE SEQUENCE</scope>
</reference>
<dbReference type="InterPro" id="IPR037238">
    <property type="entry name" value="YbiA-like_sf"/>
</dbReference>
<evidence type="ECO:0000259" key="1">
    <source>
        <dbReference type="Pfam" id="PF08719"/>
    </source>
</evidence>
<dbReference type="Pfam" id="PF08719">
    <property type="entry name" value="NADAR"/>
    <property type="match status" value="1"/>
</dbReference>
<name>A0AB39CDK3_9VIRU</name>
<proteinExistence type="predicted"/>
<dbReference type="CDD" id="cd15457">
    <property type="entry name" value="NADAR"/>
    <property type="match status" value="1"/>
</dbReference>
<dbReference type="InterPro" id="IPR012816">
    <property type="entry name" value="NADAR"/>
</dbReference>